<organism evidence="2 3">
    <name type="scientific">Aspergillus rambellii</name>
    <dbReference type="NCBI Taxonomy" id="308745"/>
    <lineage>
        <taxon>Eukaryota</taxon>
        <taxon>Fungi</taxon>
        <taxon>Dikarya</taxon>
        <taxon>Ascomycota</taxon>
        <taxon>Pezizomycotina</taxon>
        <taxon>Eurotiomycetes</taxon>
        <taxon>Eurotiomycetidae</taxon>
        <taxon>Eurotiales</taxon>
        <taxon>Aspergillaceae</taxon>
        <taxon>Aspergillus</taxon>
        <taxon>Aspergillus subgen. Nidulantes</taxon>
    </lineage>
</organism>
<proteinExistence type="predicted"/>
<accession>A0A0F8W8C0</accession>
<dbReference type="STRING" id="308745.A0A0F8W8C0"/>
<evidence type="ECO:0000313" key="2">
    <source>
        <dbReference type="EMBL" id="KKK14115.1"/>
    </source>
</evidence>
<dbReference type="PANTHER" id="PTHR31350:SF27">
    <property type="entry name" value="HEMIMETHYLATED DNA-BINDING DOMAIN-CONTAINING PROTEIN"/>
    <property type="match status" value="1"/>
</dbReference>
<evidence type="ECO:0000259" key="1">
    <source>
        <dbReference type="SMART" id="SM00992"/>
    </source>
</evidence>
<dbReference type="InterPro" id="IPR011722">
    <property type="entry name" value="Hemimethylated_DNA-bd_dom"/>
</dbReference>
<protein>
    <recommendedName>
        <fullName evidence="1">Hemimethylated DNA-binding domain-containing protein</fullName>
    </recommendedName>
</protein>
<feature type="domain" description="Hemimethylated DNA-binding" evidence="1">
    <location>
        <begin position="432"/>
        <end position="553"/>
    </location>
</feature>
<dbReference type="Gene3D" id="2.30.30.390">
    <property type="entry name" value="Hemimethylated DNA-binding domain"/>
    <property type="match status" value="1"/>
</dbReference>
<reference evidence="2 3" key="1">
    <citation type="submission" date="2015-02" db="EMBL/GenBank/DDBJ databases">
        <title>Draft Genome Sequences of Two Closely-Related Aflatoxigenic Aspergillus Species Obtained from the Cote d'Ivoire.</title>
        <authorList>
            <person name="Moore G.G."/>
            <person name="Beltz S.B."/>
            <person name="Mack B.M."/>
        </authorList>
    </citation>
    <scope>NUCLEOTIDE SEQUENCE [LARGE SCALE GENOMIC DNA]</scope>
    <source>
        <strain evidence="2 3">SRRC1468</strain>
    </source>
</reference>
<comment type="caution">
    <text evidence="2">The sequence shown here is derived from an EMBL/GenBank/DDBJ whole genome shotgun (WGS) entry which is preliminary data.</text>
</comment>
<dbReference type="SUPFAM" id="SSF141255">
    <property type="entry name" value="YccV-like"/>
    <property type="match status" value="1"/>
</dbReference>
<dbReference type="SMART" id="SM00992">
    <property type="entry name" value="YccV-like"/>
    <property type="match status" value="1"/>
</dbReference>
<evidence type="ECO:0000313" key="3">
    <source>
        <dbReference type="Proteomes" id="UP000034291"/>
    </source>
</evidence>
<dbReference type="OrthoDB" id="28868at2759"/>
<gene>
    <name evidence="2" type="ORF">ARAM_007137</name>
</gene>
<dbReference type="Proteomes" id="UP000034291">
    <property type="component" value="Unassembled WGS sequence"/>
</dbReference>
<dbReference type="PANTHER" id="PTHR31350">
    <property type="entry name" value="SI:DKEY-261L7.2"/>
    <property type="match status" value="1"/>
</dbReference>
<dbReference type="EMBL" id="JZBS01003665">
    <property type="protein sequence ID" value="KKK14115.1"/>
    <property type="molecule type" value="Genomic_DNA"/>
</dbReference>
<dbReference type="InterPro" id="IPR036623">
    <property type="entry name" value="Hemimethylated_DNA-bd_sf"/>
</dbReference>
<dbReference type="GO" id="GO:0003677">
    <property type="term" value="F:DNA binding"/>
    <property type="evidence" value="ECO:0007669"/>
    <property type="project" value="InterPro"/>
</dbReference>
<dbReference type="NCBIfam" id="TIGR02097">
    <property type="entry name" value="yccV"/>
    <property type="match status" value="1"/>
</dbReference>
<dbReference type="Pfam" id="PF08755">
    <property type="entry name" value="YccV-like"/>
    <property type="match status" value="1"/>
</dbReference>
<keyword evidence="3" id="KW-1185">Reference proteome</keyword>
<dbReference type="InterPro" id="IPR032698">
    <property type="entry name" value="SirB1_N"/>
</dbReference>
<dbReference type="AlphaFoldDB" id="A0A0F8W8C0"/>
<sequence length="561" mass="63256">MPAKLSSPISAVDWKALYISRHLVDCATSQLLDSILTSQAGRIEKFQSVINLGYDAKDTLLRHISIDSAAEDYLARRFVASVCPLEFPLFLTLTSSTGTSYYAQALLTCLHRSIAIPEWARLRSDDAVPLIRALGAFDLFIPESGYGNIDEIKIRLNGIASRLSLNYPDIGKLSVRKRAKIIATYLRANNLTGIEPGREYHCLAHNFLGIALNDPGHNSLPLVSAAIYCHVAQRLGLNARPCGFPFHVHVIIMPPAGSDVDGNFVSANIRGEPIYMDPFRTDNETPVAELRSQLNFLGASPMEQTTFLDESWTSEIVLRCSKNILNSVQRITQFPRAQLIPVDVVCAKYAALWSCLLLSDPSRPAELRHPLLGLMELLATDFPSDIYLIEQYIAPIFHDTLEFEHIRENLHIIRRVDEIPKQVKQRSPEHKGVIYRVGQVFRHRRYNYTAIITGWDAECGAGDDWMRRMGIDRLQSGRHQSFYHVMCVGPFSFAIGILTFLPQSVEDKNVRYVAEENIQAISPDISELPPTLVAIAGKYFKRWDEVRREFVSNIKDEYPDD</sequence>
<dbReference type="Pfam" id="PF13369">
    <property type="entry name" value="Transglut_core2"/>
    <property type="match status" value="1"/>
</dbReference>
<name>A0A0F8W8C0_9EURO</name>